<evidence type="ECO:0000256" key="4">
    <source>
        <dbReference type="ARBA" id="ARBA00022692"/>
    </source>
</evidence>
<dbReference type="Gene3D" id="2.40.170.20">
    <property type="entry name" value="TonB-dependent receptor, beta-barrel domain"/>
    <property type="match status" value="1"/>
</dbReference>
<keyword evidence="9" id="KW-1185">Reference proteome</keyword>
<protein>
    <submittedName>
        <fullName evidence="8">Carboxypeptidase regulatory-like domain-containing protein</fullName>
    </submittedName>
</protein>
<sequence length="843" mass="94295">MHIRYFGFIILLWMGSLTGSLFGQQTSMVVFTITDASSQKPLSGATITLSPRDGASGTRALTRTTDAAGKATFADVPGGTYTLNIEAAGYDTLTDDNYVVEAGVLAEQPIGLSLTGGEIVEIRGDAERPLVEQGSAPADRITPAEVRILPARGRDILTSFPPVPNVIRSNDGRTSIKGARENQSAVLVNGNISNDPATGTFQVEIPLEAVQQAEVFTNPYLPEFGKFTGGVTRIETRPGSNKWTFGINDFFPEPRFRSGQLFGFANVSPRVNVSGPIVRDKAFFAQAFEVIVDKAVVRGLPNPDNEVRKYSFRSFSQFDVFLTDRQTLTTTVNVARRLVRNVGLDFFNPVPVSPNQRTTDLALAATHRYATGAGSTLETQFNYKRIGVETFGKDEGTMVITPVGRLGRFFTTTDRTTERYQLQFSNTMAAFEAMGWHRIKFGFDVNAMRNRGEMTSRPVELRRTNGLLLQRITYANRGDLRADNIEVSGYAQDQWLIRPNLQLDFGLRIETQQAATSINLAPRIALSYSPRGTDDTVLRAGFGLFYDKLPLNALAFRSMPRPIVATFNPDGSLREPARPFVYDLARDPTNDPGRGGDFRIPFNRTLRVEFAQRITKHVLTKLAYLDSRTFNDLFIEPILRPTDGIIRLFNTGRATYRAFESTTDIRFTRDHTLTVSYVRSKTRAQLNDFISYFGDIPNPVIRRDQFGNAAIDAPNRFFARGVFALPWKVKLAPIFEWRDGFPFSVTDENQNFIGQRNADNTRFPRFVALDLAVTKTFKVPEWLKPTLFGKKAGVESASFTVSIFNVTNHFNPRNVFANTGAPQFGTFFAVYRRFYRIDFNVNF</sequence>
<dbReference type="InterPro" id="IPR036942">
    <property type="entry name" value="Beta-barrel_TonB_sf"/>
</dbReference>
<dbReference type="PANTHER" id="PTHR30069:SF46">
    <property type="entry name" value="OAR PROTEIN"/>
    <property type="match status" value="1"/>
</dbReference>
<feature type="domain" description="TonB-dependent transporter Oar-like beta-barrel" evidence="7">
    <location>
        <begin position="519"/>
        <end position="790"/>
    </location>
</feature>
<accession>A0ABX8B7I2</accession>
<keyword evidence="3" id="KW-1134">Transmembrane beta strand</keyword>
<evidence type="ECO:0000256" key="1">
    <source>
        <dbReference type="ARBA" id="ARBA00004571"/>
    </source>
</evidence>
<dbReference type="Pfam" id="PF13620">
    <property type="entry name" value="CarboxypepD_reg"/>
    <property type="match status" value="1"/>
</dbReference>
<evidence type="ECO:0000313" key="9">
    <source>
        <dbReference type="Proteomes" id="UP000677668"/>
    </source>
</evidence>
<evidence type="ECO:0000259" key="7">
    <source>
        <dbReference type="Pfam" id="PF25183"/>
    </source>
</evidence>
<keyword evidence="2" id="KW-0813">Transport</keyword>
<dbReference type="PANTHER" id="PTHR30069">
    <property type="entry name" value="TONB-DEPENDENT OUTER MEMBRANE RECEPTOR"/>
    <property type="match status" value="1"/>
</dbReference>
<dbReference type="Gene3D" id="2.60.40.1120">
    <property type="entry name" value="Carboxypeptidase-like, regulatory domain"/>
    <property type="match status" value="1"/>
</dbReference>
<gene>
    <name evidence="8" type="ORF">J8C05_13515</name>
</gene>
<name>A0ABX8B7I2_9BACT</name>
<evidence type="ECO:0000256" key="2">
    <source>
        <dbReference type="ARBA" id="ARBA00022448"/>
    </source>
</evidence>
<evidence type="ECO:0000256" key="5">
    <source>
        <dbReference type="ARBA" id="ARBA00023136"/>
    </source>
</evidence>
<dbReference type="RefSeq" id="WP_211423283.1">
    <property type="nucleotide sequence ID" value="NZ_CP072643.1"/>
</dbReference>
<keyword evidence="6" id="KW-0998">Cell outer membrane</keyword>
<dbReference type="InterPro" id="IPR039426">
    <property type="entry name" value="TonB-dep_rcpt-like"/>
</dbReference>
<comment type="subcellular location">
    <subcellularLocation>
        <location evidence="1">Cell outer membrane</location>
        <topology evidence="1">Multi-pass membrane protein</topology>
    </subcellularLocation>
</comment>
<dbReference type="Proteomes" id="UP000677668">
    <property type="component" value="Chromosome 2"/>
</dbReference>
<dbReference type="InterPro" id="IPR057601">
    <property type="entry name" value="Oar-like_b-barrel"/>
</dbReference>
<keyword evidence="5" id="KW-0472">Membrane</keyword>
<evidence type="ECO:0000256" key="6">
    <source>
        <dbReference type="ARBA" id="ARBA00023237"/>
    </source>
</evidence>
<dbReference type="SUPFAM" id="SSF56935">
    <property type="entry name" value="Porins"/>
    <property type="match status" value="1"/>
</dbReference>
<keyword evidence="4" id="KW-0812">Transmembrane</keyword>
<dbReference type="EMBL" id="CP072643">
    <property type="protein sequence ID" value="QUV95041.1"/>
    <property type="molecule type" value="Genomic_DNA"/>
</dbReference>
<dbReference type="Pfam" id="PF25183">
    <property type="entry name" value="OMP_b-brl_4"/>
    <property type="match status" value="1"/>
</dbReference>
<evidence type="ECO:0000256" key="3">
    <source>
        <dbReference type="ARBA" id="ARBA00022452"/>
    </source>
</evidence>
<organism evidence="8 9">
    <name type="scientific">Chloracidobacterium sp. N</name>
    <dbReference type="NCBI Taxonomy" id="2821540"/>
    <lineage>
        <taxon>Bacteria</taxon>
        <taxon>Pseudomonadati</taxon>
        <taxon>Acidobacteriota</taxon>
        <taxon>Terriglobia</taxon>
        <taxon>Terriglobales</taxon>
        <taxon>Acidobacteriaceae</taxon>
        <taxon>Chloracidobacterium</taxon>
        <taxon>Chloracidobacterium aggregatum</taxon>
    </lineage>
</organism>
<dbReference type="SUPFAM" id="SSF49478">
    <property type="entry name" value="Cna protein B-type domain"/>
    <property type="match status" value="1"/>
</dbReference>
<evidence type="ECO:0000313" key="8">
    <source>
        <dbReference type="EMBL" id="QUV95041.1"/>
    </source>
</evidence>
<proteinExistence type="predicted"/>
<reference evidence="8 9" key="1">
    <citation type="submission" date="2021-03" db="EMBL/GenBank/DDBJ databases">
        <title>Genomic and phenotypic characterization of Chloracidobacterium isolates provides evidence for multiple species.</title>
        <authorList>
            <person name="Saini M.K."/>
            <person name="Costas A.M.G."/>
            <person name="Tank M."/>
            <person name="Bryant D.A."/>
        </authorList>
    </citation>
    <scope>NUCLEOTIDE SEQUENCE [LARGE SCALE GENOMIC DNA]</scope>
    <source>
        <strain evidence="8 9">N</strain>
    </source>
</reference>